<feature type="domain" description="SusD-like N-terminal" evidence="7">
    <location>
        <begin position="28"/>
        <end position="229"/>
    </location>
</feature>
<dbReference type="Pfam" id="PF14322">
    <property type="entry name" value="SusD-like_3"/>
    <property type="match status" value="1"/>
</dbReference>
<evidence type="ECO:0000256" key="1">
    <source>
        <dbReference type="ARBA" id="ARBA00004442"/>
    </source>
</evidence>
<gene>
    <name evidence="8" type="ORF">FAM09_01495</name>
</gene>
<evidence type="ECO:0000256" key="4">
    <source>
        <dbReference type="ARBA" id="ARBA00023136"/>
    </source>
</evidence>
<feature type="domain" description="RagB/SusD" evidence="6">
    <location>
        <begin position="347"/>
        <end position="461"/>
    </location>
</feature>
<dbReference type="OrthoDB" id="653598at2"/>
<sequence length="468" mass="52918">MLTIVQKYFSISILFLIVILNSCNKQNEWLEEKRLKNEVILKSLQDFQALLDNTDVMNNNYPTIGLIATDNLYIANASLSGISATERNSYIFAKDVYAGSTPSDYSYQKISYANIVLEGLQNIEIDPSIETNYNNIKGQALFFRALSYYASAQLFCKPFVTATATSDLGIVLRQSSDPNIVYQRATIQATYDQIISDLSTSIELLPVQQLYTTRPSQTSAKALLSKVYLSMGDYSKSFVYANEVLNTYNTLLDYNSNLVSTTSTFRFPAFTTNASTANPEIIFYAAGIGYDASIFAFGVQFVDSLLYQSYENNDRRKLVLYKNNGGVQVKYAGSYTGTFFNFWGIATNEMYLIRAECYARQGNASLAMNDLNSLLKKRYNTGTFTDLTAANSNDALSKVLKERRKELPFTGQIRWEDLRRLNQDSQFSVTINHIYNNVTYSLSPNDKKYVFPIPDREIQLSGVEQNDR</sequence>
<dbReference type="GO" id="GO:0009279">
    <property type="term" value="C:cell outer membrane"/>
    <property type="evidence" value="ECO:0007669"/>
    <property type="project" value="UniProtKB-SubCell"/>
</dbReference>
<evidence type="ECO:0000259" key="6">
    <source>
        <dbReference type="Pfam" id="PF07980"/>
    </source>
</evidence>
<keyword evidence="4" id="KW-0472">Membrane</keyword>
<reference evidence="8 9" key="1">
    <citation type="submission" date="2019-04" db="EMBL/GenBank/DDBJ databases">
        <title>Niastella caeni sp. nov., isolated from activated sludge.</title>
        <authorList>
            <person name="Sheng M."/>
        </authorList>
    </citation>
    <scope>NUCLEOTIDE SEQUENCE [LARGE SCALE GENOMIC DNA]</scope>
    <source>
        <strain evidence="8 9">HX-2-15</strain>
    </source>
</reference>
<dbReference type="RefSeq" id="WP_136575306.1">
    <property type="nucleotide sequence ID" value="NZ_STFF01000001.1"/>
</dbReference>
<evidence type="ECO:0000313" key="9">
    <source>
        <dbReference type="Proteomes" id="UP000306918"/>
    </source>
</evidence>
<comment type="subcellular location">
    <subcellularLocation>
        <location evidence="1">Cell outer membrane</location>
    </subcellularLocation>
</comment>
<evidence type="ECO:0000256" key="3">
    <source>
        <dbReference type="ARBA" id="ARBA00022729"/>
    </source>
</evidence>
<organism evidence="8 9">
    <name type="scientific">Niastella caeni</name>
    <dbReference type="NCBI Taxonomy" id="2569763"/>
    <lineage>
        <taxon>Bacteria</taxon>
        <taxon>Pseudomonadati</taxon>
        <taxon>Bacteroidota</taxon>
        <taxon>Chitinophagia</taxon>
        <taxon>Chitinophagales</taxon>
        <taxon>Chitinophagaceae</taxon>
        <taxon>Niastella</taxon>
    </lineage>
</organism>
<keyword evidence="3" id="KW-0732">Signal</keyword>
<accession>A0A4S8I2F0</accession>
<dbReference type="Gene3D" id="1.25.40.390">
    <property type="match status" value="1"/>
</dbReference>
<evidence type="ECO:0000256" key="2">
    <source>
        <dbReference type="ARBA" id="ARBA00006275"/>
    </source>
</evidence>
<dbReference type="Pfam" id="PF07980">
    <property type="entry name" value="SusD_RagB"/>
    <property type="match status" value="1"/>
</dbReference>
<dbReference type="EMBL" id="STFF01000001">
    <property type="protein sequence ID" value="THU40814.1"/>
    <property type="molecule type" value="Genomic_DNA"/>
</dbReference>
<dbReference type="Proteomes" id="UP000306918">
    <property type="component" value="Unassembled WGS sequence"/>
</dbReference>
<name>A0A4S8I2F0_9BACT</name>
<evidence type="ECO:0000259" key="7">
    <source>
        <dbReference type="Pfam" id="PF14322"/>
    </source>
</evidence>
<evidence type="ECO:0000256" key="5">
    <source>
        <dbReference type="ARBA" id="ARBA00023237"/>
    </source>
</evidence>
<proteinExistence type="inferred from homology"/>
<dbReference type="InterPro" id="IPR033985">
    <property type="entry name" value="SusD-like_N"/>
</dbReference>
<evidence type="ECO:0000313" key="8">
    <source>
        <dbReference type="EMBL" id="THU40814.1"/>
    </source>
</evidence>
<dbReference type="SUPFAM" id="SSF48452">
    <property type="entry name" value="TPR-like"/>
    <property type="match status" value="1"/>
</dbReference>
<protein>
    <submittedName>
        <fullName evidence="8">RagB/SusD family nutrient uptake outer membrane protein</fullName>
    </submittedName>
</protein>
<dbReference type="InterPro" id="IPR011990">
    <property type="entry name" value="TPR-like_helical_dom_sf"/>
</dbReference>
<keyword evidence="9" id="KW-1185">Reference proteome</keyword>
<comment type="similarity">
    <text evidence="2">Belongs to the SusD family.</text>
</comment>
<dbReference type="InterPro" id="IPR012944">
    <property type="entry name" value="SusD_RagB_dom"/>
</dbReference>
<keyword evidence="5" id="KW-0998">Cell outer membrane</keyword>
<comment type="caution">
    <text evidence="8">The sequence shown here is derived from an EMBL/GenBank/DDBJ whole genome shotgun (WGS) entry which is preliminary data.</text>
</comment>
<dbReference type="AlphaFoldDB" id="A0A4S8I2F0"/>